<dbReference type="FunFam" id="1.25.40.10:FF:000366">
    <property type="entry name" value="Pentatricopeptide (PPR) repeat-containing protein"/>
    <property type="match status" value="1"/>
</dbReference>
<dbReference type="InterPro" id="IPR011990">
    <property type="entry name" value="TPR-like_helical_dom_sf"/>
</dbReference>
<feature type="repeat" description="PPR" evidence="2">
    <location>
        <begin position="392"/>
        <end position="422"/>
    </location>
</feature>
<dbReference type="Proteomes" id="UP000655225">
    <property type="component" value="Unassembled WGS sequence"/>
</dbReference>
<dbReference type="AlphaFoldDB" id="A0A834ZF69"/>
<reference evidence="3 4" key="1">
    <citation type="submission" date="2020-04" db="EMBL/GenBank/DDBJ databases">
        <title>Plant Genome Project.</title>
        <authorList>
            <person name="Zhang R.-G."/>
        </authorList>
    </citation>
    <scope>NUCLEOTIDE SEQUENCE [LARGE SCALE GENOMIC DNA]</scope>
    <source>
        <strain evidence="3">YNK0</strain>
        <tissue evidence="3">Leaf</tissue>
    </source>
</reference>
<comment type="caution">
    <text evidence="3">The sequence shown here is derived from an EMBL/GenBank/DDBJ whole genome shotgun (WGS) entry which is preliminary data.</text>
</comment>
<dbReference type="OrthoDB" id="185373at2759"/>
<feature type="repeat" description="PPR" evidence="2">
    <location>
        <begin position="423"/>
        <end position="457"/>
    </location>
</feature>
<feature type="repeat" description="PPR" evidence="2">
    <location>
        <begin position="17"/>
        <end position="51"/>
    </location>
</feature>
<dbReference type="EMBL" id="JABCRI010000005">
    <property type="protein sequence ID" value="KAF8405701.1"/>
    <property type="molecule type" value="Genomic_DNA"/>
</dbReference>
<dbReference type="Pfam" id="PF13041">
    <property type="entry name" value="PPR_2"/>
    <property type="match status" value="4"/>
</dbReference>
<dbReference type="PROSITE" id="PS51375">
    <property type="entry name" value="PPR"/>
    <property type="match status" value="7"/>
</dbReference>
<dbReference type="InterPro" id="IPR046960">
    <property type="entry name" value="PPR_At4g14850-like_plant"/>
</dbReference>
<dbReference type="GO" id="GO:0003723">
    <property type="term" value="F:RNA binding"/>
    <property type="evidence" value="ECO:0007669"/>
    <property type="project" value="InterPro"/>
</dbReference>
<sequence>MTTSVTRSFNRFSNSCTVALWNSSIRAAVNDGCCDKALLLFREMKQSGLEPDNLTFPSIAKACGKLSNLRHSQIIHTHVVKSPFWSDKFVQTATVDMYVKCGNLEFAHNLFERMPEKDVASWNTMIMGFAQLGLLDRVLLLFCEMRFIGLKPDSITIIGLTQSSSYAKNLNMVKAIHCFGIQIGIGENVSVTNTWIAAYAKCDDLGLAERVFRGIPTELRTVVSWNSMVAGYAYLEKFVDAISFYQSMCRNGVKPDISTILSLLSSCVHPEALLQGKLIHAHGIRWGCDSDISVTNTLISVYSTSGDIDSARYLFNRMYERTCVSWTAMISGYAKKGDVDEALALFYAMEAAGHKPDMVTVVALLSACGQTGALELGRWINRYAIANGFKESVIVCNALIDMYAKCGSIDDASELFHTMPERTTVSWTTMISGYALNGEFEEALNLFSNMMGLGLKPNYITFLAVLQACTHAGFLEKGWECFDLMTKVYKLNPGLEHYACMTDLLGRRGKLKEALKFIQNMPVKADAGVWGALLGACKIHRDVEIGEYVADHLFGLEPQTAVSYVAMANIYAAEGRWEGVARIRAMMKCNRVRKLPGCSVIQVNGKIHSFTVEDRGHHVCLQIYEVLDGLALQLKEVGFRPWLDTILDAS</sequence>
<feature type="repeat" description="PPR" evidence="2">
    <location>
        <begin position="322"/>
        <end position="356"/>
    </location>
</feature>
<evidence type="ECO:0000313" key="4">
    <source>
        <dbReference type="Proteomes" id="UP000655225"/>
    </source>
</evidence>
<feature type="repeat" description="PPR" evidence="2">
    <location>
        <begin position="221"/>
        <end position="255"/>
    </location>
</feature>
<accession>A0A834ZF69</accession>
<protein>
    <submittedName>
        <fullName evidence="3">Uncharacterized protein</fullName>
    </submittedName>
</protein>
<dbReference type="Pfam" id="PF01535">
    <property type="entry name" value="PPR"/>
    <property type="match status" value="4"/>
</dbReference>
<organism evidence="3 4">
    <name type="scientific">Tetracentron sinense</name>
    <name type="common">Spur-leaf</name>
    <dbReference type="NCBI Taxonomy" id="13715"/>
    <lineage>
        <taxon>Eukaryota</taxon>
        <taxon>Viridiplantae</taxon>
        <taxon>Streptophyta</taxon>
        <taxon>Embryophyta</taxon>
        <taxon>Tracheophyta</taxon>
        <taxon>Spermatophyta</taxon>
        <taxon>Magnoliopsida</taxon>
        <taxon>Trochodendrales</taxon>
        <taxon>Trochodendraceae</taxon>
        <taxon>Tetracentron</taxon>
    </lineage>
</organism>
<name>A0A834ZF69_TETSI</name>
<dbReference type="FunFam" id="1.25.40.10:FF:000409">
    <property type="entry name" value="Pentatricopeptide repeat-containing protein, chloroplastic"/>
    <property type="match status" value="1"/>
</dbReference>
<dbReference type="FunFam" id="1.25.40.10:FF:000396">
    <property type="entry name" value="Pentatricopeptide repeat-containing protein At2g36730"/>
    <property type="match status" value="1"/>
</dbReference>
<proteinExistence type="predicted"/>
<dbReference type="Gene3D" id="1.25.40.10">
    <property type="entry name" value="Tetratricopeptide repeat domain"/>
    <property type="match status" value="5"/>
</dbReference>
<dbReference type="OMA" id="LFDCMSD"/>
<dbReference type="Pfam" id="PF20431">
    <property type="entry name" value="E_motif"/>
    <property type="match status" value="1"/>
</dbReference>
<evidence type="ECO:0000256" key="2">
    <source>
        <dbReference type="PROSITE-ProRule" id="PRU00708"/>
    </source>
</evidence>
<dbReference type="NCBIfam" id="TIGR00756">
    <property type="entry name" value="PPR"/>
    <property type="match status" value="7"/>
</dbReference>
<keyword evidence="4" id="KW-1185">Reference proteome</keyword>
<dbReference type="InterPro" id="IPR046848">
    <property type="entry name" value="E_motif"/>
</dbReference>
<evidence type="ECO:0000256" key="1">
    <source>
        <dbReference type="ARBA" id="ARBA00022737"/>
    </source>
</evidence>
<evidence type="ECO:0000313" key="3">
    <source>
        <dbReference type="EMBL" id="KAF8405701.1"/>
    </source>
</evidence>
<gene>
    <name evidence="3" type="ORF">HHK36_007778</name>
</gene>
<dbReference type="FunFam" id="1.25.40.10:FF:000031">
    <property type="entry name" value="Pentatricopeptide repeat-containing protein mitochondrial"/>
    <property type="match status" value="1"/>
</dbReference>
<dbReference type="InterPro" id="IPR002885">
    <property type="entry name" value="PPR_rpt"/>
</dbReference>
<dbReference type="PANTHER" id="PTHR47926:SF395">
    <property type="entry name" value="TETRATRICOPEPTIDE-LIKE HELICAL DOMAIN, DYW DOMAIN PROTEIN-RELATED"/>
    <property type="match status" value="1"/>
</dbReference>
<keyword evidence="1" id="KW-0677">Repeat</keyword>
<dbReference type="PANTHER" id="PTHR47926">
    <property type="entry name" value="PENTATRICOPEPTIDE REPEAT-CONTAINING PROTEIN"/>
    <property type="match status" value="1"/>
</dbReference>
<feature type="repeat" description="PPR" evidence="2">
    <location>
        <begin position="118"/>
        <end position="152"/>
    </location>
</feature>
<dbReference type="FunFam" id="1.25.40.10:FF:000968">
    <property type="entry name" value="Pentatricopeptide repeat-containing protein, mitochondrial"/>
    <property type="match status" value="1"/>
</dbReference>
<dbReference type="GO" id="GO:0009451">
    <property type="term" value="P:RNA modification"/>
    <property type="evidence" value="ECO:0007669"/>
    <property type="project" value="InterPro"/>
</dbReference>
<feature type="repeat" description="PPR" evidence="2">
    <location>
        <begin position="291"/>
        <end position="321"/>
    </location>
</feature>